<dbReference type="InterPro" id="IPR018846">
    <property type="entry name" value="Beta-prop_RSE1/DDB1/CPSF1_1st"/>
</dbReference>
<evidence type="ECO:0000313" key="2">
    <source>
        <dbReference type="EMBL" id="QIX00404.1"/>
    </source>
</evidence>
<protein>
    <recommendedName>
        <fullName evidence="1">RSE1/DDB1/CPSF1 first beta-propeller domain-containing protein</fullName>
    </recommendedName>
</protein>
<dbReference type="Gene3D" id="2.130.10.10">
    <property type="entry name" value="YVTN repeat-like/Quinoprotein amine dehydrogenase"/>
    <property type="match status" value="2"/>
</dbReference>
<dbReference type="InterPro" id="IPR050358">
    <property type="entry name" value="RSE1/DDB1/CFT1"/>
</dbReference>
<dbReference type="PANTHER" id="PTHR10644">
    <property type="entry name" value="DNA REPAIR/RNA PROCESSING CPSF FAMILY"/>
    <property type="match status" value="1"/>
</dbReference>
<dbReference type="Proteomes" id="UP000503462">
    <property type="component" value="Chromosome 4"/>
</dbReference>
<dbReference type="InterPro" id="IPR015943">
    <property type="entry name" value="WD40/YVTN_repeat-like_dom_sf"/>
</dbReference>
<dbReference type="EMBL" id="CP051142">
    <property type="protein sequence ID" value="QIX00404.1"/>
    <property type="molecule type" value="Genomic_DNA"/>
</dbReference>
<evidence type="ECO:0000313" key="3">
    <source>
        <dbReference type="Proteomes" id="UP000503462"/>
    </source>
</evidence>
<dbReference type="OrthoDB" id="20774at2759"/>
<reference evidence="2 3" key="1">
    <citation type="journal article" date="2016" name="Sci. Rep.">
        <title>Peltaster fructicola genome reveals evolution from an invasive phytopathogen to an ectophytic parasite.</title>
        <authorList>
            <person name="Xu C."/>
            <person name="Chen H."/>
            <person name="Gleason M.L."/>
            <person name="Xu J.R."/>
            <person name="Liu H."/>
            <person name="Zhang R."/>
            <person name="Sun G."/>
        </authorList>
    </citation>
    <scope>NUCLEOTIDE SEQUENCE [LARGE SCALE GENOMIC DNA]</scope>
    <source>
        <strain evidence="2 3">LNHT1506</strain>
    </source>
</reference>
<sequence length="1292" mass="142793">MAAISLNDTSAEPDHKVGLLTRTIIPSPVIRWILPARIRHRRLNDVVFVGEDFIEVKQVRSGGHVEPIISKRDLGSRICSAKVFTIEDAANPIEDDIFQHNIDYKDLPSPVLPAQLLVLTLESNALIFLYLARQDDGTVQFRHQFVPLPRWPDALRQPGELLAIDPQSRAMAIASRGGQIILYAAKDRQTFADQLASGSEEWCPVDQQIHSPVSGSIQHISFLHPQRSHPEHVILLVVVTDPAKKRTRLTWVDWQVASGPHELQKHEPVPIRNSRCVSSLLIPLCNTNFLIVNGKSVFFYKDLISGTPTDAEKDAREIDRDHPPEHPAISPKYPIWTNWCRPMRSPSAAQDQDSVYLCREDGTVFHLVISQDGNIHSSCAGVLGCHVGEAFASLGDDRNPDLLAAAADMSTGRIVSIGNWPSHRAPGRTRRETMDMKLVELLPNWTSVTDMVVAKASSSNSRSGRSRDSVFLTSGRQPYGTITEIRKGLEARMLTYVPLPDLRSMLDVWALPDPPNGSIILLLSTPASTVVYKVSGDIEEIEVETEYGIFDLENRTLGSDITESNQLVQITEKRIIVAGSVDAAFEDKEELVMPDGHYIVCTAIEPKLDLVVSCKHTPEGPFLIAHTCPRDSDSDDTLILPGPTIKLDSRPLCIASALSHDSALVLVADETGTIQAFASAGKTIESLGHFSLDEDIQTPCDQMVLLRSDDDHFLAVCSSRDGKLITVPITTSSFTTSTPTQRPFGLSTIKLRRMSSERDRAYAMCGPDTCLLTIRGVDDIEIRNIWTTDNNRPDLLQNNIYGCARLPHPDFLSSNGGLNTLGRSLVMISAEELWIATLAPNTSTVPRQIGVSGSPGRLACAHMLTRRSLLCASILTEVTDDENRRRHIPAIQCISLRDNSMPAKHTMEPGDEVYSLLEWSPTYEEKSYQFVLVGGRYLKNGSTQNERGRITFLQPNARDGFRVQYALSLDDPVYALALYDEYTFAVCYGRCIALYRFLFDSHRVKPICAPIEFASPGAAITCQAPMIHITTRADSIVTLLVEETPTGSPHPARLVISSIGPRIEVGISHAIVRTTSGNDIAVMSTREKQIVGFSLPQHDAKRLGRSADLLFEATLPQSITRVRKCDIRPAWQAKPSDNVLVDGIVGCCTDGSLVGLAVINQKLWRQLFWMQRLCEWSADVSPHSSQQPMYSVLNEDEMGHDRALPIGLTGSSDIMLAAPDDQLRATRDMHIDGDVLARLLDRGGALALRGMIEKVAKRQDHVGEWVRSHLELELAAVESCVAEASILLNSWF</sequence>
<organism evidence="2 3">
    <name type="scientific">Peltaster fructicola</name>
    <dbReference type="NCBI Taxonomy" id="286661"/>
    <lineage>
        <taxon>Eukaryota</taxon>
        <taxon>Fungi</taxon>
        <taxon>Dikarya</taxon>
        <taxon>Ascomycota</taxon>
        <taxon>Pezizomycotina</taxon>
        <taxon>Dothideomycetes</taxon>
        <taxon>Dothideomycetes incertae sedis</taxon>
        <taxon>Peltaster</taxon>
    </lineage>
</organism>
<dbReference type="Pfam" id="PF10433">
    <property type="entry name" value="Beta-prop_RSE1_1st"/>
    <property type="match status" value="1"/>
</dbReference>
<accession>A0A6H0Y079</accession>
<gene>
    <name evidence="2" type="ORF">AMS68_005921</name>
</gene>
<evidence type="ECO:0000259" key="1">
    <source>
        <dbReference type="Pfam" id="PF10433"/>
    </source>
</evidence>
<name>A0A6H0Y079_9PEZI</name>
<keyword evidence="3" id="KW-1185">Reference proteome</keyword>
<feature type="domain" description="RSE1/DDB1/CPSF1 first beta-propeller" evidence="1">
    <location>
        <begin position="29"/>
        <end position="429"/>
    </location>
</feature>
<proteinExistence type="predicted"/>